<evidence type="ECO:0000256" key="2">
    <source>
        <dbReference type="ARBA" id="ARBA00022448"/>
    </source>
</evidence>
<protein>
    <recommendedName>
        <fullName evidence="12">Protein-export membrane protein SecF</fullName>
    </recommendedName>
</protein>
<evidence type="ECO:0000256" key="11">
    <source>
        <dbReference type="ARBA" id="ARBA00061053"/>
    </source>
</evidence>
<dbReference type="GO" id="GO:0065002">
    <property type="term" value="P:intracellular protein transmembrane transport"/>
    <property type="evidence" value="ECO:0007669"/>
    <property type="project" value="UniProtKB-UniRule"/>
</dbReference>
<feature type="transmembrane region" description="Helical" evidence="12">
    <location>
        <begin position="139"/>
        <end position="159"/>
    </location>
</feature>
<dbReference type="GO" id="GO:0043952">
    <property type="term" value="P:protein transport by the Sec complex"/>
    <property type="evidence" value="ECO:0007669"/>
    <property type="project" value="UniProtKB-UniRule"/>
</dbReference>
<dbReference type="GO" id="GO:0006605">
    <property type="term" value="P:protein targeting"/>
    <property type="evidence" value="ECO:0007669"/>
    <property type="project" value="UniProtKB-UniRule"/>
</dbReference>
<evidence type="ECO:0000259" key="13">
    <source>
        <dbReference type="Pfam" id="PF02355"/>
    </source>
</evidence>
<accession>A0A9J6PDR7</accession>
<keyword evidence="15" id="KW-1185">Reference proteome</keyword>
<dbReference type="GO" id="GO:0005886">
    <property type="term" value="C:plasma membrane"/>
    <property type="evidence" value="ECO:0007669"/>
    <property type="project" value="UniProtKB-SubCell"/>
</dbReference>
<dbReference type="NCBIfam" id="TIGR00916">
    <property type="entry name" value="2A0604s01"/>
    <property type="match status" value="1"/>
</dbReference>
<dbReference type="InterPro" id="IPR022813">
    <property type="entry name" value="SecD/SecF_arch_bac"/>
</dbReference>
<dbReference type="PANTHER" id="PTHR30081:SF8">
    <property type="entry name" value="PROTEIN TRANSLOCASE SUBUNIT SECF"/>
    <property type="match status" value="1"/>
</dbReference>
<feature type="transmembrane region" description="Helical" evidence="12">
    <location>
        <begin position="246"/>
        <end position="264"/>
    </location>
</feature>
<dbReference type="Proteomes" id="UP001055804">
    <property type="component" value="Unassembled WGS sequence"/>
</dbReference>
<dbReference type="SUPFAM" id="SSF82866">
    <property type="entry name" value="Multidrug efflux transporter AcrB transmembrane domain"/>
    <property type="match status" value="1"/>
</dbReference>
<keyword evidence="6 12" id="KW-1133">Transmembrane helix</keyword>
<dbReference type="Pfam" id="PF02355">
    <property type="entry name" value="SecD_SecF_C"/>
    <property type="match status" value="1"/>
</dbReference>
<dbReference type="RefSeq" id="WP_269331890.1">
    <property type="nucleotide sequence ID" value="NZ_JAMZFT010000001.1"/>
</dbReference>
<dbReference type="InterPro" id="IPR048634">
    <property type="entry name" value="SecD_SecF_C"/>
</dbReference>
<dbReference type="HAMAP" id="MF_01464_B">
    <property type="entry name" value="SecF_B"/>
    <property type="match status" value="1"/>
</dbReference>
<comment type="caution">
    <text evidence="14">The sequence shown here is derived from an EMBL/GenBank/DDBJ whole genome shotgun (WGS) entry which is preliminary data.</text>
</comment>
<feature type="transmembrane region" description="Helical" evidence="12">
    <location>
        <begin position="166"/>
        <end position="188"/>
    </location>
</feature>
<comment type="similarity">
    <text evidence="10">In the C-terminal section; belongs to the SecD/SecF family. SecF subfamily.</text>
</comment>
<dbReference type="PANTHER" id="PTHR30081">
    <property type="entry name" value="PROTEIN-EXPORT MEMBRANE PROTEIN SEC"/>
    <property type="match status" value="1"/>
</dbReference>
<evidence type="ECO:0000256" key="12">
    <source>
        <dbReference type="HAMAP-Rule" id="MF_01464"/>
    </source>
</evidence>
<dbReference type="PRINTS" id="PR01755">
    <property type="entry name" value="SECFTRNLCASE"/>
</dbReference>
<evidence type="ECO:0000256" key="8">
    <source>
        <dbReference type="ARBA" id="ARBA00023136"/>
    </source>
</evidence>
<dbReference type="AlphaFoldDB" id="A0A9J6PDR7"/>
<feature type="transmembrane region" description="Helical" evidence="12">
    <location>
        <begin position="21"/>
        <end position="46"/>
    </location>
</feature>
<evidence type="ECO:0000256" key="7">
    <source>
        <dbReference type="ARBA" id="ARBA00023010"/>
    </source>
</evidence>
<evidence type="ECO:0000256" key="9">
    <source>
        <dbReference type="ARBA" id="ARBA00059018"/>
    </source>
</evidence>
<organism evidence="14 15">
    <name type="scientific">Futiania mangrovi</name>
    <dbReference type="NCBI Taxonomy" id="2959716"/>
    <lineage>
        <taxon>Bacteria</taxon>
        <taxon>Pseudomonadati</taxon>
        <taxon>Pseudomonadota</taxon>
        <taxon>Alphaproteobacteria</taxon>
        <taxon>Futianiales</taxon>
        <taxon>Futianiaceae</taxon>
        <taxon>Futiania</taxon>
    </lineage>
</organism>
<evidence type="ECO:0000313" key="14">
    <source>
        <dbReference type="EMBL" id="MCP1335968.1"/>
    </source>
</evidence>
<feature type="transmembrane region" description="Helical" evidence="12">
    <location>
        <begin position="270"/>
        <end position="290"/>
    </location>
</feature>
<keyword evidence="3 12" id="KW-1003">Cell membrane</keyword>
<evidence type="ECO:0000256" key="5">
    <source>
        <dbReference type="ARBA" id="ARBA00022927"/>
    </source>
</evidence>
<comment type="subunit">
    <text evidence="12">Forms a complex with SecD. Part of the essential Sec protein translocation apparatus which comprises SecA, SecYEG and auxiliary proteins SecDF-YajC and YidC.</text>
</comment>
<evidence type="ECO:0000313" key="15">
    <source>
        <dbReference type="Proteomes" id="UP001055804"/>
    </source>
</evidence>
<evidence type="ECO:0000256" key="3">
    <source>
        <dbReference type="ARBA" id="ARBA00022475"/>
    </source>
</evidence>
<evidence type="ECO:0000256" key="4">
    <source>
        <dbReference type="ARBA" id="ARBA00022692"/>
    </source>
</evidence>
<keyword evidence="5 12" id="KW-0653">Protein transport</keyword>
<reference evidence="14" key="1">
    <citation type="submission" date="2022-06" db="EMBL/GenBank/DDBJ databases">
        <title>Isolation and Genomics of Futiania mangrovii gen. nov., sp. nov., a Rare and Metabolically-versatile member in the Class Alphaproteobacteria.</title>
        <authorList>
            <person name="Liu L."/>
            <person name="Huang W.-C."/>
            <person name="Pan J."/>
            <person name="Li J."/>
            <person name="Huang Y."/>
            <person name="Du H."/>
            <person name="Liu Y."/>
            <person name="Li M."/>
        </authorList>
    </citation>
    <scope>NUCLEOTIDE SEQUENCE</scope>
    <source>
        <strain evidence="14">FT118</strain>
    </source>
</reference>
<evidence type="ECO:0000256" key="6">
    <source>
        <dbReference type="ARBA" id="ARBA00022989"/>
    </source>
</evidence>
<dbReference type="NCBIfam" id="TIGR00966">
    <property type="entry name" value="transloc_SecF"/>
    <property type="match status" value="1"/>
</dbReference>
<name>A0A9J6PDR7_9PROT</name>
<dbReference type="InterPro" id="IPR022645">
    <property type="entry name" value="SecD/SecF_bac"/>
</dbReference>
<evidence type="ECO:0000256" key="10">
    <source>
        <dbReference type="ARBA" id="ARBA00060856"/>
    </source>
</evidence>
<gene>
    <name evidence="12 14" type="primary">secF</name>
    <name evidence="14" type="ORF">NJQ99_06055</name>
</gene>
<comment type="similarity">
    <text evidence="12">Belongs to the SecD/SecF family. SecF subfamily.</text>
</comment>
<comment type="subcellular location">
    <subcellularLocation>
        <location evidence="1 12">Cell membrane</location>
        <topology evidence="1 12">Multi-pass membrane protein</topology>
    </subcellularLocation>
</comment>
<dbReference type="InterPro" id="IPR055344">
    <property type="entry name" value="SecD_SecF_C_bact"/>
</dbReference>
<dbReference type="InterPro" id="IPR005665">
    <property type="entry name" value="SecF_bac"/>
</dbReference>
<comment type="function">
    <text evidence="9 12">Part of the Sec protein translocase complex. Interacts with the SecYEG preprotein conducting channel. SecDF uses the proton motive force (PMF) to complete protein translocation after the ATP-dependent function of SecA.</text>
</comment>
<dbReference type="Pfam" id="PF07549">
    <property type="entry name" value="Sec_GG"/>
    <property type="match status" value="1"/>
</dbReference>
<dbReference type="InterPro" id="IPR022646">
    <property type="entry name" value="SecD/SecF_CS"/>
</dbReference>
<dbReference type="Gene3D" id="1.20.1640.10">
    <property type="entry name" value="Multidrug efflux transporter AcrB transmembrane domain"/>
    <property type="match status" value="1"/>
</dbReference>
<keyword evidence="2 12" id="KW-0813">Transport</keyword>
<sequence>MAWFHRSGKIPHIPFMRFARAFFLASGLLVIASIGAVATIGLNFGIDFQGGTMIEIGFEEPADLGAVREVMGGLGLGEVQVQEFGNANDVLIRVAEQPGGDAAQQAVVTEVRAALGERFGEGVSYRRVEVVGPKVGDELVFDGVLAVVVAVIAMLFYIWLRFDTQFGVGAVASLTHDVILTLGIFSVFQLEFGLPIVAALLTILGYSINDTVVVYDRIRENLRKYKKMDLPELIDLSINETLSRTLVTSGTTLLALLALFYFGGPVIHNFVFAMIFGIVIGTYSSIFIASPTLKYLGVRRDWSGEGAGKTTKGASA</sequence>
<evidence type="ECO:0000256" key="1">
    <source>
        <dbReference type="ARBA" id="ARBA00004651"/>
    </source>
</evidence>
<dbReference type="FunFam" id="1.20.1640.10:FF:000024">
    <property type="entry name" value="Multifunctional fusion protein"/>
    <property type="match status" value="1"/>
</dbReference>
<keyword evidence="7 12" id="KW-0811">Translocation</keyword>
<proteinExistence type="inferred from homology"/>
<feature type="transmembrane region" description="Helical" evidence="12">
    <location>
        <begin position="194"/>
        <end position="218"/>
    </location>
</feature>
<dbReference type="EMBL" id="JAMZFT010000001">
    <property type="protein sequence ID" value="MCP1335968.1"/>
    <property type="molecule type" value="Genomic_DNA"/>
</dbReference>
<dbReference type="GO" id="GO:0015450">
    <property type="term" value="F:protein-transporting ATPase activity"/>
    <property type="evidence" value="ECO:0007669"/>
    <property type="project" value="InterPro"/>
</dbReference>
<comment type="similarity">
    <text evidence="11">In the N-terminal section; belongs to the SecD/SecF family. SecD subfamily.</text>
</comment>
<feature type="domain" description="Protein export membrane protein SecD/SecF C-terminal" evidence="13">
    <location>
        <begin position="119"/>
        <end position="297"/>
    </location>
</feature>
<keyword evidence="8 12" id="KW-0472">Membrane</keyword>
<keyword evidence="4 12" id="KW-0812">Transmembrane</keyword>